<sequence>MKANFEELNEVTRKFMLEEFELEQRSGIPYISPRLSDTGRIIFPELMRKSITSGDPESLEISLKHQEYWNEKEEYTRNGITRERKINLNQVAEQLAFSEFNTWYVRGLVKRLIGEGIEKCQIYRVKDAKWEPSECSKHEGQIVDTKVIYKGHRAKYWPVINESVFSIPAQAGCHHSIRRVR</sequence>
<evidence type="ECO:0000313" key="2">
    <source>
        <dbReference type="Proteomes" id="UP000032309"/>
    </source>
</evidence>
<comment type="caution">
    <text evidence="1">The sequence shown here is derived from an EMBL/GenBank/DDBJ whole genome shotgun (WGS) entry which is preliminary data.</text>
</comment>
<protein>
    <submittedName>
        <fullName evidence="1">Uncharacterized protein</fullName>
    </submittedName>
</protein>
<gene>
    <name evidence="1" type="ORF">BROSI_A1326</name>
</gene>
<proteinExistence type="predicted"/>
<name>A0ABQ0JVT8_9BACT</name>
<accession>A0ABQ0JVT8</accession>
<organism evidence="1 2">
    <name type="scientific">Candidatus Brocadia sinica JPN1</name>
    <dbReference type="NCBI Taxonomy" id="1197129"/>
    <lineage>
        <taxon>Bacteria</taxon>
        <taxon>Pseudomonadati</taxon>
        <taxon>Planctomycetota</taxon>
        <taxon>Candidatus Brocadiia</taxon>
        <taxon>Candidatus Brocadiales</taxon>
        <taxon>Candidatus Brocadiaceae</taxon>
        <taxon>Candidatus Brocadia</taxon>
    </lineage>
</organism>
<dbReference type="EMBL" id="BAFN01000001">
    <property type="protein sequence ID" value="GAN32811.1"/>
    <property type="molecule type" value="Genomic_DNA"/>
</dbReference>
<keyword evidence="2" id="KW-1185">Reference proteome</keyword>
<reference evidence="2" key="1">
    <citation type="journal article" date="2015" name="Genome Announc.">
        <title>Draft Genome Sequence of an Anaerobic Ammonium-Oxidizing Bacterium, "Candidatus Brocadia sinica".</title>
        <authorList>
            <person name="Oshiki M."/>
            <person name="Shinyako-Hata K."/>
            <person name="Satoh H."/>
            <person name="Okabe S."/>
        </authorList>
    </citation>
    <scope>NUCLEOTIDE SEQUENCE [LARGE SCALE GENOMIC DNA]</scope>
    <source>
        <strain evidence="2">JPN1</strain>
    </source>
</reference>
<evidence type="ECO:0000313" key="1">
    <source>
        <dbReference type="EMBL" id="GAN32811.1"/>
    </source>
</evidence>
<dbReference type="Proteomes" id="UP000032309">
    <property type="component" value="Unassembled WGS sequence"/>
</dbReference>